<keyword evidence="3" id="KW-1185">Reference proteome</keyword>
<reference evidence="2" key="1">
    <citation type="submission" date="2023-07" db="EMBL/GenBank/DDBJ databases">
        <authorList>
            <person name="Stuckert A."/>
        </authorList>
    </citation>
    <scope>NUCLEOTIDE SEQUENCE</scope>
</reference>
<dbReference type="EMBL" id="CAUEEQ010015441">
    <property type="protein sequence ID" value="CAJ0939146.1"/>
    <property type="molecule type" value="Genomic_DNA"/>
</dbReference>
<dbReference type="PANTHER" id="PTHR18934">
    <property type="entry name" value="ATP-DEPENDENT RNA HELICASE"/>
    <property type="match status" value="1"/>
</dbReference>
<dbReference type="SMART" id="SM00490">
    <property type="entry name" value="HELICc"/>
    <property type="match status" value="1"/>
</dbReference>
<dbReference type="InterPro" id="IPR001650">
    <property type="entry name" value="Helicase_C-like"/>
</dbReference>
<name>A0ABN9LEX7_9NEOB</name>
<dbReference type="PANTHER" id="PTHR18934:SF264">
    <property type="entry name" value="ATP-DEPENDENT RNA HELICASE DHX29"/>
    <property type="match status" value="1"/>
</dbReference>
<sequence length="292" mass="32657">MSSSSGSSFCLSFTGRTRSAVSGFDFSPELSVAQFNGVAVDSTVLRASGLSAQMGHCIVQAGKPSSSFRIYYRTWTRWSQTSAFLPFSRWFSSFHLNEDIVIPFLLSSSDSGVIVEQAGSRQGNRSPQYRNVEGAVLIFLPGLADIQQIYDLLSSDKRFNDRRRYKLIALHSILSSQDQAEAFVLPPAGTRKIVLATNIAETGITIPDVVFVVDAGRTKENRYHESSQMSSLVETFISKASALQRQGRAGRVRDGFCFRLYTKERLQQELYRLGFLSRDPHRKPVRFLVGRE</sequence>
<feature type="domain" description="Helicase C-terminal" evidence="1">
    <location>
        <begin position="124"/>
        <end position="286"/>
    </location>
</feature>
<accession>A0ABN9LEX7</accession>
<evidence type="ECO:0000313" key="3">
    <source>
        <dbReference type="Proteomes" id="UP001176940"/>
    </source>
</evidence>
<dbReference type="InterPro" id="IPR027417">
    <property type="entry name" value="P-loop_NTPase"/>
</dbReference>
<dbReference type="Gene3D" id="3.40.50.300">
    <property type="entry name" value="P-loop containing nucleotide triphosphate hydrolases"/>
    <property type="match status" value="1"/>
</dbReference>
<dbReference type="CDD" id="cd18791">
    <property type="entry name" value="SF2_C_RHA"/>
    <property type="match status" value="1"/>
</dbReference>
<evidence type="ECO:0000313" key="2">
    <source>
        <dbReference type="EMBL" id="CAJ0939146.1"/>
    </source>
</evidence>
<protein>
    <recommendedName>
        <fullName evidence="1">Helicase C-terminal domain-containing protein</fullName>
    </recommendedName>
</protein>
<organism evidence="2 3">
    <name type="scientific">Ranitomeya imitator</name>
    <name type="common">mimic poison frog</name>
    <dbReference type="NCBI Taxonomy" id="111125"/>
    <lineage>
        <taxon>Eukaryota</taxon>
        <taxon>Metazoa</taxon>
        <taxon>Chordata</taxon>
        <taxon>Craniata</taxon>
        <taxon>Vertebrata</taxon>
        <taxon>Euteleostomi</taxon>
        <taxon>Amphibia</taxon>
        <taxon>Batrachia</taxon>
        <taxon>Anura</taxon>
        <taxon>Neobatrachia</taxon>
        <taxon>Hyloidea</taxon>
        <taxon>Dendrobatidae</taxon>
        <taxon>Dendrobatinae</taxon>
        <taxon>Ranitomeya</taxon>
    </lineage>
</organism>
<proteinExistence type="predicted"/>
<evidence type="ECO:0000259" key="1">
    <source>
        <dbReference type="PROSITE" id="PS51194"/>
    </source>
</evidence>
<gene>
    <name evidence="2" type="ORF">RIMI_LOCUS7957115</name>
</gene>
<dbReference type="PROSITE" id="PS51194">
    <property type="entry name" value="HELICASE_CTER"/>
    <property type="match status" value="1"/>
</dbReference>
<dbReference type="Proteomes" id="UP001176940">
    <property type="component" value="Unassembled WGS sequence"/>
</dbReference>
<dbReference type="SUPFAM" id="SSF52540">
    <property type="entry name" value="P-loop containing nucleoside triphosphate hydrolases"/>
    <property type="match status" value="1"/>
</dbReference>
<comment type="caution">
    <text evidence="2">The sequence shown here is derived from an EMBL/GenBank/DDBJ whole genome shotgun (WGS) entry which is preliminary data.</text>
</comment>
<dbReference type="Pfam" id="PF00271">
    <property type="entry name" value="Helicase_C"/>
    <property type="match status" value="1"/>
</dbReference>